<dbReference type="GO" id="GO:0006398">
    <property type="term" value="P:mRNA 3'-end processing by stem-loop binding and cleavage"/>
    <property type="evidence" value="ECO:0007669"/>
    <property type="project" value="TreeGrafter"/>
</dbReference>
<dbReference type="InterPro" id="IPR039267">
    <property type="entry name" value="Lsm11"/>
</dbReference>
<evidence type="ECO:0000313" key="1">
    <source>
        <dbReference type="EMBL" id="ELT97194.1"/>
    </source>
</evidence>
<dbReference type="EMBL" id="AMQN01002204">
    <property type="status" value="NOT_ANNOTATED_CDS"/>
    <property type="molecule type" value="Genomic_DNA"/>
</dbReference>
<feature type="non-terminal residue" evidence="1">
    <location>
        <position position="1"/>
    </location>
</feature>
<proteinExistence type="predicted"/>
<organism evidence="1">
    <name type="scientific">Capitella teleta</name>
    <name type="common">Polychaete worm</name>
    <dbReference type="NCBI Taxonomy" id="283909"/>
    <lineage>
        <taxon>Eukaryota</taxon>
        <taxon>Metazoa</taxon>
        <taxon>Spiralia</taxon>
        <taxon>Lophotrochozoa</taxon>
        <taxon>Annelida</taxon>
        <taxon>Polychaeta</taxon>
        <taxon>Sedentaria</taxon>
        <taxon>Scolecida</taxon>
        <taxon>Capitellidae</taxon>
        <taxon>Capitella</taxon>
    </lineage>
</organism>
<dbReference type="Gene3D" id="2.30.30.100">
    <property type="match status" value="1"/>
</dbReference>
<accession>R7TU43</accession>
<dbReference type="PANTHER" id="PTHR21415">
    <property type="entry name" value="U7 SNRNA-ASSOCIATED SM-LIKE PROTEIN LSM11"/>
    <property type="match status" value="1"/>
</dbReference>
<evidence type="ECO:0008006" key="4">
    <source>
        <dbReference type="Google" id="ProtNLM"/>
    </source>
</evidence>
<dbReference type="SUPFAM" id="SSF50182">
    <property type="entry name" value="Sm-like ribonucleoproteins"/>
    <property type="match status" value="1"/>
</dbReference>
<dbReference type="InterPro" id="IPR010920">
    <property type="entry name" value="LSM_dom_sf"/>
</dbReference>
<dbReference type="OrthoDB" id="10002367at2759"/>
<reference evidence="2" key="3">
    <citation type="submission" date="2015-06" db="UniProtKB">
        <authorList>
            <consortium name="EnsemblMetazoa"/>
        </authorList>
    </citation>
    <scope>IDENTIFICATION</scope>
</reference>
<dbReference type="GO" id="GO:0005683">
    <property type="term" value="C:U7 snRNP"/>
    <property type="evidence" value="ECO:0007669"/>
    <property type="project" value="TreeGrafter"/>
</dbReference>
<protein>
    <recommendedName>
        <fullName evidence="4">LSM domain-containing protein</fullName>
    </recommendedName>
</protein>
<sequence length="57" mass="6385">GPMTLLLRAVQEKLRVRVITRNARHVRGICTGFLVAFDWHCNLVSENAFILSGGFSL</sequence>
<dbReference type="GO" id="GO:0071209">
    <property type="term" value="F:U7 snRNA binding"/>
    <property type="evidence" value="ECO:0007669"/>
    <property type="project" value="InterPro"/>
</dbReference>
<reference evidence="3" key="1">
    <citation type="submission" date="2012-12" db="EMBL/GenBank/DDBJ databases">
        <authorList>
            <person name="Hellsten U."/>
            <person name="Grimwood J."/>
            <person name="Chapman J.A."/>
            <person name="Shapiro H."/>
            <person name="Aerts A."/>
            <person name="Otillar R.P."/>
            <person name="Terry A.Y."/>
            <person name="Boore J.L."/>
            <person name="Simakov O."/>
            <person name="Marletaz F."/>
            <person name="Cho S.-J."/>
            <person name="Edsinger-Gonzales E."/>
            <person name="Havlak P."/>
            <person name="Kuo D.-H."/>
            <person name="Larsson T."/>
            <person name="Lv J."/>
            <person name="Arendt D."/>
            <person name="Savage R."/>
            <person name="Osoegawa K."/>
            <person name="de Jong P."/>
            <person name="Lindberg D.R."/>
            <person name="Seaver E.C."/>
            <person name="Weisblat D.A."/>
            <person name="Putnam N.H."/>
            <person name="Grigoriev I.V."/>
            <person name="Rokhsar D.S."/>
        </authorList>
    </citation>
    <scope>NUCLEOTIDE SEQUENCE</scope>
    <source>
        <strain evidence="3">I ESC-2004</strain>
    </source>
</reference>
<dbReference type="PANTHER" id="PTHR21415:SF1">
    <property type="entry name" value="U7 SNRNA-ASSOCIATED SM-LIKE PROTEIN LSM11"/>
    <property type="match status" value="1"/>
</dbReference>
<name>R7TU43_CAPTE</name>
<dbReference type="EnsemblMetazoa" id="CapteT108238">
    <property type="protein sequence ID" value="CapteP108238"/>
    <property type="gene ID" value="CapteG108238"/>
</dbReference>
<gene>
    <name evidence="1" type="ORF">CAPTEDRAFT_108238</name>
</gene>
<dbReference type="HOGENOM" id="CLU_3002388_0_0_1"/>
<dbReference type="Proteomes" id="UP000014760">
    <property type="component" value="Unassembled WGS sequence"/>
</dbReference>
<reference evidence="1 3" key="2">
    <citation type="journal article" date="2013" name="Nature">
        <title>Insights into bilaterian evolution from three spiralian genomes.</title>
        <authorList>
            <person name="Simakov O."/>
            <person name="Marletaz F."/>
            <person name="Cho S.J."/>
            <person name="Edsinger-Gonzales E."/>
            <person name="Havlak P."/>
            <person name="Hellsten U."/>
            <person name="Kuo D.H."/>
            <person name="Larsson T."/>
            <person name="Lv J."/>
            <person name="Arendt D."/>
            <person name="Savage R."/>
            <person name="Osoegawa K."/>
            <person name="de Jong P."/>
            <person name="Grimwood J."/>
            <person name="Chapman J.A."/>
            <person name="Shapiro H."/>
            <person name="Aerts A."/>
            <person name="Otillar R.P."/>
            <person name="Terry A.Y."/>
            <person name="Boore J.L."/>
            <person name="Grigoriev I.V."/>
            <person name="Lindberg D.R."/>
            <person name="Seaver E.C."/>
            <person name="Weisblat D.A."/>
            <person name="Putnam N.H."/>
            <person name="Rokhsar D.S."/>
        </authorList>
    </citation>
    <scope>NUCLEOTIDE SEQUENCE</scope>
    <source>
        <strain evidence="1 3">I ESC-2004</strain>
    </source>
</reference>
<dbReference type="AlphaFoldDB" id="R7TU43"/>
<evidence type="ECO:0000313" key="2">
    <source>
        <dbReference type="EnsemblMetazoa" id="CapteP108238"/>
    </source>
</evidence>
<keyword evidence="3" id="KW-1185">Reference proteome</keyword>
<dbReference type="EMBL" id="KB308638">
    <property type="protein sequence ID" value="ELT97194.1"/>
    <property type="molecule type" value="Genomic_DNA"/>
</dbReference>
<evidence type="ECO:0000313" key="3">
    <source>
        <dbReference type="Proteomes" id="UP000014760"/>
    </source>
</evidence>